<feature type="compositionally biased region" description="Basic and acidic residues" evidence="1">
    <location>
        <begin position="57"/>
        <end position="74"/>
    </location>
</feature>
<feature type="compositionally biased region" description="Gly residues" evidence="1">
    <location>
        <begin position="83"/>
        <end position="93"/>
    </location>
</feature>
<organism evidence="2">
    <name type="scientific">Zea mays</name>
    <name type="common">Maize</name>
    <dbReference type="NCBI Taxonomy" id="4577"/>
    <lineage>
        <taxon>Eukaryota</taxon>
        <taxon>Viridiplantae</taxon>
        <taxon>Streptophyta</taxon>
        <taxon>Embryophyta</taxon>
        <taxon>Tracheophyta</taxon>
        <taxon>Spermatophyta</taxon>
        <taxon>Magnoliopsida</taxon>
        <taxon>Liliopsida</taxon>
        <taxon>Poales</taxon>
        <taxon>Poaceae</taxon>
        <taxon>PACMAD clade</taxon>
        <taxon>Panicoideae</taxon>
        <taxon>Andropogonodae</taxon>
        <taxon>Andropogoneae</taxon>
        <taxon>Tripsacinae</taxon>
        <taxon>Zea</taxon>
    </lineage>
</organism>
<accession>A0A1D6IK18</accession>
<protein>
    <submittedName>
        <fullName evidence="2">Putative pentatricopeptide repeat-containing protein</fullName>
    </submittedName>
</protein>
<sequence length="181" mass="18920">QSHDSSRSARRACLAIPATRGQGPGGGETEAGGGRSSGSAGRTRFSFRVPTPQPRGSWREEEAGGRAFVRHGEGRAAAAEPRGAGGGRGAHGLGHGVAAQGGGHIRVRHPRHRWRAAPGLGVLRPGLLPVAHPHARLPTHGRGRGRRPGARRLEIQALSSQGGHADDHLRVRSSQVVDVRI</sequence>
<evidence type="ECO:0000256" key="1">
    <source>
        <dbReference type="SAM" id="MobiDB-lite"/>
    </source>
</evidence>
<name>A0A1D6IK18_MAIZE</name>
<evidence type="ECO:0000313" key="2">
    <source>
        <dbReference type="EMBL" id="ONM59773.1"/>
    </source>
</evidence>
<proteinExistence type="predicted"/>
<reference evidence="2" key="1">
    <citation type="submission" date="2015-12" db="EMBL/GenBank/DDBJ databases">
        <title>Update maize B73 reference genome by single molecule sequencing technologies.</title>
        <authorList>
            <consortium name="Maize Genome Sequencing Project"/>
            <person name="Ware D."/>
        </authorList>
    </citation>
    <scope>NUCLEOTIDE SEQUENCE [LARGE SCALE GENOMIC DNA]</scope>
    <source>
        <tissue evidence="2">Seedling</tissue>
    </source>
</reference>
<gene>
    <name evidence="2" type="ORF">ZEAMMB73_Zm00001d022184</name>
</gene>
<feature type="compositionally biased region" description="Gly residues" evidence="1">
    <location>
        <begin position="22"/>
        <end position="36"/>
    </location>
</feature>
<dbReference type="EMBL" id="CM007650">
    <property type="protein sequence ID" value="ONM59773.1"/>
    <property type="molecule type" value="Genomic_DNA"/>
</dbReference>
<feature type="region of interest" description="Disordered" evidence="1">
    <location>
        <begin position="1"/>
        <end position="93"/>
    </location>
</feature>
<feature type="non-terminal residue" evidence="2">
    <location>
        <position position="1"/>
    </location>
</feature>
<dbReference type="AlphaFoldDB" id="A0A1D6IK18"/>